<keyword evidence="3 4" id="KW-0418">Kinase</keyword>
<dbReference type="PROSITE" id="PS00113">
    <property type="entry name" value="ADENYLATE_KINASE"/>
    <property type="match status" value="1"/>
</dbReference>
<keyword evidence="2" id="KW-0547">Nucleotide-binding</keyword>
<evidence type="ECO:0000256" key="2">
    <source>
        <dbReference type="ARBA" id="ARBA00022741"/>
    </source>
</evidence>
<dbReference type="eggNOG" id="KOG3078">
    <property type="taxonomic scope" value="Eukaryota"/>
</dbReference>
<proteinExistence type="inferred from homology"/>
<dbReference type="PRINTS" id="PR00094">
    <property type="entry name" value="ADENYLTKNASE"/>
</dbReference>
<dbReference type="VEuPathDB" id="PiroplasmaDB:TpMuguga_01g00633"/>
<dbReference type="AlphaFoldDB" id="Q4N837"/>
<evidence type="ECO:0000256" key="3">
    <source>
        <dbReference type="ARBA" id="ARBA00022777"/>
    </source>
</evidence>
<sequence length="245" mass="27622">MTNLEDFETTDLLSELKRRYNCLGKPQGNFVFLGPPGSGKGTQSHILKNSHCYCHLSTGDLFREAIKSGTPTGLKAKEFIDKGLLVPDELTLSLVQERINSPKCRRGFLLDGYPRSISQAKDLNKLLKSVGKKLNGVFSFNVSDEVIEKRIVGRLVHPGSNRVYHKVFNPPKEEGKDDLTGEPLITRKDDRPEIIKKRLEVYKKETAPLVDYYNNENLLHSVNANNNVESITKEVEKLVLKTSKL</sequence>
<dbReference type="InterPro" id="IPR033690">
    <property type="entry name" value="Adenylat_kinase_CS"/>
</dbReference>
<dbReference type="SUPFAM" id="SSF52540">
    <property type="entry name" value="P-loop containing nucleoside triphosphate hydrolases"/>
    <property type="match status" value="1"/>
</dbReference>
<reference evidence="6 7" key="1">
    <citation type="journal article" date="2005" name="Science">
        <title>Genome sequence of Theileria parva, a bovine pathogen that transforms lymphocytes.</title>
        <authorList>
            <person name="Gardner M.J."/>
            <person name="Bishop R."/>
            <person name="Shah T."/>
            <person name="de Villiers E.P."/>
            <person name="Carlton J.M."/>
            <person name="Hall N."/>
            <person name="Ren Q."/>
            <person name="Paulsen I.T."/>
            <person name="Pain A."/>
            <person name="Berriman M."/>
            <person name="Wilson R.J.M."/>
            <person name="Sato S."/>
            <person name="Ralph S.A."/>
            <person name="Mann D.J."/>
            <person name="Xiong Z."/>
            <person name="Shallom S.J."/>
            <person name="Weidman J."/>
            <person name="Jiang L."/>
            <person name="Lynn J."/>
            <person name="Weaver B."/>
            <person name="Shoaibi A."/>
            <person name="Domingo A.R."/>
            <person name="Wasawo D."/>
            <person name="Crabtree J."/>
            <person name="Wortman J.R."/>
            <person name="Haas B."/>
            <person name="Angiuoli S.V."/>
            <person name="Creasy T.H."/>
            <person name="Lu C."/>
            <person name="Suh B."/>
            <person name="Silva J.C."/>
            <person name="Utterback T.R."/>
            <person name="Feldblyum T.V."/>
            <person name="Pertea M."/>
            <person name="Allen J."/>
            <person name="Nierman W.C."/>
            <person name="Taracha E.L.N."/>
            <person name="Salzberg S.L."/>
            <person name="White O.R."/>
            <person name="Fitzhugh H.A."/>
            <person name="Morzaria S."/>
            <person name="Venter J.C."/>
            <person name="Fraser C.M."/>
            <person name="Nene V."/>
        </authorList>
    </citation>
    <scope>NUCLEOTIDE SEQUENCE [LARGE SCALE GENOMIC DNA]</scope>
    <source>
        <strain evidence="6 7">Muguga</strain>
    </source>
</reference>
<feature type="domain" description="Adenylate kinase active site lid" evidence="5">
    <location>
        <begin position="154"/>
        <end position="189"/>
    </location>
</feature>
<dbReference type="Gene3D" id="6.10.250.2370">
    <property type="match status" value="1"/>
</dbReference>
<dbReference type="InParanoid" id="Q4N837"/>
<dbReference type="HAMAP" id="MF_00235">
    <property type="entry name" value="Adenylate_kinase_Adk"/>
    <property type="match status" value="1"/>
</dbReference>
<dbReference type="InterPro" id="IPR027417">
    <property type="entry name" value="P-loop_NTPase"/>
</dbReference>
<dbReference type="FunCoup" id="Q4N837">
    <property type="interactions" value="337"/>
</dbReference>
<dbReference type="InterPro" id="IPR000850">
    <property type="entry name" value="Adenylat/UMP-CMP_kin"/>
</dbReference>
<dbReference type="Gene3D" id="3.40.50.300">
    <property type="entry name" value="P-loop containing nucleotide triphosphate hydrolases"/>
    <property type="match status" value="1"/>
</dbReference>
<name>Q4N837_THEPA</name>
<dbReference type="NCBIfam" id="NF001381">
    <property type="entry name" value="PRK00279.1-3"/>
    <property type="match status" value="1"/>
</dbReference>
<keyword evidence="7" id="KW-1185">Reference proteome</keyword>
<evidence type="ECO:0000256" key="4">
    <source>
        <dbReference type="RuleBase" id="RU003330"/>
    </source>
</evidence>
<gene>
    <name evidence="6" type="ordered locus">TP01_0633</name>
</gene>
<comment type="similarity">
    <text evidence="4">Belongs to the adenylate kinase family.</text>
</comment>
<evidence type="ECO:0000256" key="1">
    <source>
        <dbReference type="ARBA" id="ARBA00022679"/>
    </source>
</evidence>
<protein>
    <submittedName>
        <fullName evidence="6">Adenylate kinase, putative</fullName>
    </submittedName>
</protein>
<dbReference type="Pfam" id="PF05191">
    <property type="entry name" value="ADK_lid"/>
    <property type="match status" value="1"/>
</dbReference>
<dbReference type="PANTHER" id="PTHR23359">
    <property type="entry name" value="NUCLEOTIDE KINASE"/>
    <property type="match status" value="1"/>
</dbReference>
<evidence type="ECO:0000313" key="7">
    <source>
        <dbReference type="Proteomes" id="UP000001949"/>
    </source>
</evidence>
<dbReference type="GO" id="GO:0005524">
    <property type="term" value="F:ATP binding"/>
    <property type="evidence" value="ECO:0007669"/>
    <property type="project" value="InterPro"/>
</dbReference>
<dbReference type="NCBIfam" id="NF001380">
    <property type="entry name" value="PRK00279.1-2"/>
    <property type="match status" value="1"/>
</dbReference>
<dbReference type="InterPro" id="IPR006259">
    <property type="entry name" value="Adenyl_kin_sub"/>
</dbReference>
<dbReference type="NCBIfam" id="TIGR01351">
    <property type="entry name" value="adk"/>
    <property type="match status" value="1"/>
</dbReference>
<dbReference type="EMBL" id="AAGK01000001">
    <property type="protein sequence ID" value="EAN33871.1"/>
    <property type="molecule type" value="Genomic_DNA"/>
</dbReference>
<dbReference type="STRING" id="5875.Q4N837"/>
<evidence type="ECO:0000313" key="6">
    <source>
        <dbReference type="EMBL" id="EAN33871.1"/>
    </source>
</evidence>
<dbReference type="Pfam" id="PF00406">
    <property type="entry name" value="ADK"/>
    <property type="match status" value="1"/>
</dbReference>
<dbReference type="OMA" id="VYHEQTA"/>
<keyword evidence="1 4" id="KW-0808">Transferase</keyword>
<dbReference type="GeneID" id="3503406"/>
<dbReference type="FunFam" id="3.40.50.300:FF:000106">
    <property type="entry name" value="Adenylate kinase mitochondrial"/>
    <property type="match status" value="1"/>
</dbReference>
<comment type="caution">
    <text evidence="6">The sequence shown here is derived from an EMBL/GenBank/DDBJ whole genome shotgun (WGS) entry which is preliminary data.</text>
</comment>
<dbReference type="GO" id="GO:0004017">
    <property type="term" value="F:AMP kinase activity"/>
    <property type="evidence" value="ECO:0007669"/>
    <property type="project" value="InterPro"/>
</dbReference>
<dbReference type="KEGG" id="tpv:TP01_0633"/>
<dbReference type="InterPro" id="IPR007862">
    <property type="entry name" value="Adenylate_kinase_lid-dom"/>
</dbReference>
<evidence type="ECO:0000259" key="5">
    <source>
        <dbReference type="Pfam" id="PF05191"/>
    </source>
</evidence>
<dbReference type="Proteomes" id="UP000001949">
    <property type="component" value="Unassembled WGS sequence"/>
</dbReference>
<organism evidence="6 7">
    <name type="scientific">Theileria parva</name>
    <name type="common">East coast fever infection agent</name>
    <dbReference type="NCBI Taxonomy" id="5875"/>
    <lineage>
        <taxon>Eukaryota</taxon>
        <taxon>Sar</taxon>
        <taxon>Alveolata</taxon>
        <taxon>Apicomplexa</taxon>
        <taxon>Aconoidasida</taxon>
        <taxon>Piroplasmida</taxon>
        <taxon>Theileriidae</taxon>
        <taxon>Theileria</taxon>
    </lineage>
</organism>
<accession>Q4N837</accession>
<dbReference type="CDD" id="cd01428">
    <property type="entry name" value="ADK"/>
    <property type="match status" value="1"/>
</dbReference>